<reference evidence="4 5" key="1">
    <citation type="submission" date="2007-06" db="EMBL/GenBank/DDBJ databases">
        <title>The Genome Sequence of Coccidioides posadasii RMSCC_3488.</title>
        <authorList>
            <consortium name="Coccidioides Genome Resources Consortium"/>
            <consortium name="The Broad Institute Genome Sequencing Platform"/>
            <person name="Henn M.R."/>
            <person name="Sykes S."/>
            <person name="Young S."/>
            <person name="Jaffe D."/>
            <person name="Berlin A."/>
            <person name="Alvarez P."/>
            <person name="Butler J."/>
            <person name="Gnerre S."/>
            <person name="Grabherr M."/>
            <person name="Mauceli E."/>
            <person name="Brockman W."/>
            <person name="Kodira C."/>
            <person name="Alvarado L."/>
            <person name="Zeng Q."/>
            <person name="Crawford M."/>
            <person name="Antoine C."/>
            <person name="Devon K."/>
            <person name="Galgiani J."/>
            <person name="Orsborn K."/>
            <person name="Lewis M.L."/>
            <person name="Nusbaum C."/>
            <person name="Galagan J."/>
            <person name="Birren B."/>
        </authorList>
    </citation>
    <scope>NUCLEOTIDE SEQUENCE [LARGE SCALE GENOMIC DNA]</scope>
    <source>
        <strain evidence="4 5">RMSCC 3488</strain>
    </source>
</reference>
<dbReference type="AlphaFoldDB" id="A0A0J6FRA8"/>
<name>A0A0J6FRA8_COCPO</name>
<dbReference type="VEuPathDB" id="FungiDB:CPAG_07866"/>
<evidence type="ECO:0000256" key="1">
    <source>
        <dbReference type="ARBA" id="ARBA00007381"/>
    </source>
</evidence>
<evidence type="ECO:0000313" key="4">
    <source>
        <dbReference type="EMBL" id="KMM71559.1"/>
    </source>
</evidence>
<reference evidence="5" key="2">
    <citation type="journal article" date="2009" name="Genome Res.">
        <title>Comparative genomic analyses of the human fungal pathogens Coccidioides and their relatives.</title>
        <authorList>
            <person name="Sharpton T.J."/>
            <person name="Stajich J.E."/>
            <person name="Rounsley S.D."/>
            <person name="Gardner M.J."/>
            <person name="Wortman J.R."/>
            <person name="Jordar V.S."/>
            <person name="Maiti R."/>
            <person name="Kodira C.D."/>
            <person name="Neafsey D.E."/>
            <person name="Zeng Q."/>
            <person name="Hung C.-Y."/>
            <person name="McMahan C."/>
            <person name="Muszewska A."/>
            <person name="Grynberg M."/>
            <person name="Mandel M.A."/>
            <person name="Kellner E.M."/>
            <person name="Barker B.M."/>
            <person name="Galgiani J.N."/>
            <person name="Orbach M.J."/>
            <person name="Kirkland T.N."/>
            <person name="Cole G.T."/>
            <person name="Henn M.R."/>
            <person name="Birren B.W."/>
            <person name="Taylor J.W."/>
        </authorList>
    </citation>
    <scope>NUCLEOTIDE SEQUENCE [LARGE SCALE GENOMIC DNA]</scope>
    <source>
        <strain evidence="5">RMSCC 3488</strain>
    </source>
</reference>
<dbReference type="GO" id="GO:0140662">
    <property type="term" value="F:ATP-dependent protein folding chaperone"/>
    <property type="evidence" value="ECO:0007669"/>
    <property type="project" value="InterPro"/>
</dbReference>
<dbReference type="PANTHER" id="PTHR19375">
    <property type="entry name" value="HEAT SHOCK PROTEIN 70KDA"/>
    <property type="match status" value="1"/>
</dbReference>
<organism evidence="4 5">
    <name type="scientific">Coccidioides posadasii RMSCC 3488</name>
    <dbReference type="NCBI Taxonomy" id="454284"/>
    <lineage>
        <taxon>Eukaryota</taxon>
        <taxon>Fungi</taxon>
        <taxon>Dikarya</taxon>
        <taxon>Ascomycota</taxon>
        <taxon>Pezizomycotina</taxon>
        <taxon>Eurotiomycetes</taxon>
        <taxon>Eurotiomycetidae</taxon>
        <taxon>Onygenales</taxon>
        <taxon>Onygenaceae</taxon>
        <taxon>Coccidioides</taxon>
    </lineage>
</organism>
<dbReference type="GO" id="GO:0005524">
    <property type="term" value="F:ATP binding"/>
    <property type="evidence" value="ECO:0007669"/>
    <property type="project" value="UniProtKB-KW"/>
</dbReference>
<protein>
    <submittedName>
        <fullName evidence="4">Uncharacterized protein</fullName>
    </submittedName>
</protein>
<keyword evidence="3" id="KW-0067">ATP-binding</keyword>
<dbReference type="Proteomes" id="UP000054567">
    <property type="component" value="Unassembled WGS sequence"/>
</dbReference>
<sequence>MILIKIGETAKSHLDSIVNNTGMTVPAYFNNSQCQAIKNASLIANFNIFYTLNKLNITIIIYDFELNMYFKNSAESSQLLVQILASYKLTSSLNKLFCKILFAKQAL</sequence>
<dbReference type="InterPro" id="IPR043129">
    <property type="entry name" value="ATPase_NBD"/>
</dbReference>
<dbReference type="EMBL" id="DS268113">
    <property type="protein sequence ID" value="KMM71559.1"/>
    <property type="molecule type" value="Genomic_DNA"/>
</dbReference>
<dbReference type="InterPro" id="IPR013126">
    <property type="entry name" value="Hsp_70_fam"/>
</dbReference>
<evidence type="ECO:0000256" key="2">
    <source>
        <dbReference type="ARBA" id="ARBA00022741"/>
    </source>
</evidence>
<evidence type="ECO:0000313" key="5">
    <source>
        <dbReference type="Proteomes" id="UP000054567"/>
    </source>
</evidence>
<dbReference type="Pfam" id="PF00012">
    <property type="entry name" value="HSP70"/>
    <property type="match status" value="1"/>
</dbReference>
<comment type="similarity">
    <text evidence="1">Belongs to the heat shock protein 70 family.</text>
</comment>
<dbReference type="SUPFAM" id="SSF53067">
    <property type="entry name" value="Actin-like ATPase domain"/>
    <property type="match status" value="1"/>
</dbReference>
<proteinExistence type="inferred from homology"/>
<evidence type="ECO:0000256" key="3">
    <source>
        <dbReference type="ARBA" id="ARBA00022840"/>
    </source>
</evidence>
<keyword evidence="2" id="KW-0547">Nucleotide-binding</keyword>
<reference evidence="5" key="3">
    <citation type="journal article" date="2010" name="Genome Res.">
        <title>Population genomic sequencing of Coccidioides fungi reveals recent hybridization and transposon control.</title>
        <authorList>
            <person name="Neafsey D.E."/>
            <person name="Barker B.M."/>
            <person name="Sharpton T.J."/>
            <person name="Stajich J.E."/>
            <person name="Park D.J."/>
            <person name="Whiston E."/>
            <person name="Hung C.-Y."/>
            <person name="McMahan C."/>
            <person name="White J."/>
            <person name="Sykes S."/>
            <person name="Heiman D."/>
            <person name="Young S."/>
            <person name="Zeng Q."/>
            <person name="Abouelleil A."/>
            <person name="Aftuck L."/>
            <person name="Bessette D."/>
            <person name="Brown A."/>
            <person name="FitzGerald M."/>
            <person name="Lui A."/>
            <person name="Macdonald J.P."/>
            <person name="Priest M."/>
            <person name="Orbach M.J."/>
            <person name="Galgiani J.N."/>
            <person name="Kirkland T.N."/>
            <person name="Cole G.T."/>
            <person name="Birren B.W."/>
            <person name="Henn M.R."/>
            <person name="Taylor J.W."/>
            <person name="Rounsley S.D."/>
        </authorList>
    </citation>
    <scope>NUCLEOTIDE SEQUENCE [LARGE SCALE GENOMIC DNA]</scope>
    <source>
        <strain evidence="5">RMSCC 3488</strain>
    </source>
</reference>
<dbReference type="FunFam" id="3.30.420.40:FF:000028">
    <property type="entry name" value="heat shock 70 kDa protein-like"/>
    <property type="match status" value="1"/>
</dbReference>
<dbReference type="Gene3D" id="3.30.420.40">
    <property type="match status" value="1"/>
</dbReference>
<accession>A0A0J6FRA8</accession>
<gene>
    <name evidence="4" type="ORF">CPAG_07866</name>
</gene>